<dbReference type="Proteomes" id="UP000076761">
    <property type="component" value="Unassembled WGS sequence"/>
</dbReference>
<keyword evidence="2" id="KW-1185">Reference proteome</keyword>
<dbReference type="EMBL" id="KV425618">
    <property type="protein sequence ID" value="KZT20599.1"/>
    <property type="molecule type" value="Genomic_DNA"/>
</dbReference>
<proteinExistence type="predicted"/>
<gene>
    <name evidence="1" type="ORF">NEOLEDRAFT_838867</name>
</gene>
<evidence type="ECO:0000313" key="1">
    <source>
        <dbReference type="EMBL" id="KZT20599.1"/>
    </source>
</evidence>
<reference evidence="1 2" key="1">
    <citation type="journal article" date="2016" name="Mol. Biol. Evol.">
        <title>Comparative Genomics of Early-Diverging Mushroom-Forming Fungi Provides Insights into the Origins of Lignocellulose Decay Capabilities.</title>
        <authorList>
            <person name="Nagy L.G."/>
            <person name="Riley R."/>
            <person name="Tritt A."/>
            <person name="Adam C."/>
            <person name="Daum C."/>
            <person name="Floudas D."/>
            <person name="Sun H."/>
            <person name="Yadav J.S."/>
            <person name="Pangilinan J."/>
            <person name="Larsson K.H."/>
            <person name="Matsuura K."/>
            <person name="Barry K."/>
            <person name="Labutti K."/>
            <person name="Kuo R."/>
            <person name="Ohm R.A."/>
            <person name="Bhattacharya S.S."/>
            <person name="Shirouzu T."/>
            <person name="Yoshinaga Y."/>
            <person name="Martin F.M."/>
            <person name="Grigoriev I.V."/>
            <person name="Hibbett D.S."/>
        </authorList>
    </citation>
    <scope>NUCLEOTIDE SEQUENCE [LARGE SCALE GENOMIC DNA]</scope>
    <source>
        <strain evidence="1 2">HHB14362 ss-1</strain>
    </source>
</reference>
<sequence length="95" mass="10231">MPTFLLTCLSGSELLPTTTPPNLEVLVVHQSPQPTQCLLDASVHLLLHPCLLKIDVRGCRNLRVPPPLKSNGSLANFLSMTRSSEVFGSRLSGAP</sequence>
<dbReference type="InParanoid" id="A0A165P6P7"/>
<protein>
    <submittedName>
        <fullName evidence="1">Uncharacterized protein</fullName>
    </submittedName>
</protein>
<dbReference type="AlphaFoldDB" id="A0A165P6P7"/>
<name>A0A165P6P7_9AGAM</name>
<accession>A0A165P6P7</accession>
<evidence type="ECO:0000313" key="2">
    <source>
        <dbReference type="Proteomes" id="UP000076761"/>
    </source>
</evidence>
<organism evidence="1 2">
    <name type="scientific">Neolentinus lepideus HHB14362 ss-1</name>
    <dbReference type="NCBI Taxonomy" id="1314782"/>
    <lineage>
        <taxon>Eukaryota</taxon>
        <taxon>Fungi</taxon>
        <taxon>Dikarya</taxon>
        <taxon>Basidiomycota</taxon>
        <taxon>Agaricomycotina</taxon>
        <taxon>Agaricomycetes</taxon>
        <taxon>Gloeophyllales</taxon>
        <taxon>Gloeophyllaceae</taxon>
        <taxon>Neolentinus</taxon>
    </lineage>
</organism>